<evidence type="ECO:0000313" key="4">
    <source>
        <dbReference type="Proteomes" id="UP000753802"/>
    </source>
</evidence>
<comment type="caution">
    <text evidence="3">The sequence shown here is derived from an EMBL/GenBank/DDBJ whole genome shotgun (WGS) entry which is preliminary data.</text>
</comment>
<dbReference type="EMBL" id="JAACJS010000012">
    <property type="protein sequence ID" value="NCI50102.1"/>
    <property type="molecule type" value="Genomic_DNA"/>
</dbReference>
<organism evidence="3 4">
    <name type="scientific">Sediminibacterium roseum</name>
    <dbReference type="NCBI Taxonomy" id="1978412"/>
    <lineage>
        <taxon>Bacteria</taxon>
        <taxon>Pseudomonadati</taxon>
        <taxon>Bacteroidota</taxon>
        <taxon>Chitinophagia</taxon>
        <taxon>Chitinophagales</taxon>
        <taxon>Chitinophagaceae</taxon>
        <taxon>Sediminibacterium</taxon>
    </lineage>
</organism>
<dbReference type="PROSITE" id="PS51257">
    <property type="entry name" value="PROKAR_LIPOPROTEIN"/>
    <property type="match status" value="1"/>
</dbReference>
<accession>A0ABW9ZSJ9</accession>
<reference evidence="3 4" key="1">
    <citation type="submission" date="2020-01" db="EMBL/GenBank/DDBJ databases">
        <title>Genome analysis.</title>
        <authorList>
            <person name="Wu S."/>
            <person name="Wang G."/>
        </authorList>
    </citation>
    <scope>NUCLEOTIDE SEQUENCE [LARGE SCALE GENOMIC DNA]</scope>
    <source>
        <strain evidence="3 4">SYL130</strain>
    </source>
</reference>
<evidence type="ECO:0000256" key="2">
    <source>
        <dbReference type="SAM" id="SignalP"/>
    </source>
</evidence>
<dbReference type="Proteomes" id="UP000753802">
    <property type="component" value="Unassembled WGS sequence"/>
</dbReference>
<feature type="signal peptide" evidence="2">
    <location>
        <begin position="1"/>
        <end position="19"/>
    </location>
</feature>
<sequence>MKKSIFILAILATLITACGNNSSSNSDSNGKSMTPLSDSAKIDTVRPTDSIIKG</sequence>
<keyword evidence="2" id="KW-0732">Signal</keyword>
<feature type="chain" id="PRO_5047425295" evidence="2">
    <location>
        <begin position="20"/>
        <end position="54"/>
    </location>
</feature>
<evidence type="ECO:0000313" key="3">
    <source>
        <dbReference type="EMBL" id="NCI50102.1"/>
    </source>
</evidence>
<keyword evidence="4" id="KW-1185">Reference proteome</keyword>
<feature type="region of interest" description="Disordered" evidence="1">
    <location>
        <begin position="21"/>
        <end position="54"/>
    </location>
</feature>
<dbReference type="RefSeq" id="WP_161818411.1">
    <property type="nucleotide sequence ID" value="NZ_JAACJS010000012.1"/>
</dbReference>
<name>A0ABW9ZSJ9_9BACT</name>
<evidence type="ECO:0000256" key="1">
    <source>
        <dbReference type="SAM" id="MobiDB-lite"/>
    </source>
</evidence>
<proteinExistence type="predicted"/>
<protein>
    <submittedName>
        <fullName evidence="3">Uncharacterized protein</fullName>
    </submittedName>
</protein>
<gene>
    <name evidence="3" type="ORF">GWC95_09225</name>
</gene>